<dbReference type="Proteomes" id="UP000887565">
    <property type="component" value="Unplaced"/>
</dbReference>
<keyword evidence="3" id="KW-1185">Reference proteome</keyword>
<dbReference type="InterPro" id="IPR053936">
    <property type="entry name" value="WLS_GOLD"/>
</dbReference>
<dbReference type="GO" id="GO:0061355">
    <property type="term" value="P:Wnt protein secretion"/>
    <property type="evidence" value="ECO:0007669"/>
    <property type="project" value="TreeGrafter"/>
</dbReference>
<dbReference type="GO" id="GO:0012505">
    <property type="term" value="C:endomembrane system"/>
    <property type="evidence" value="ECO:0007669"/>
    <property type="project" value="TreeGrafter"/>
</dbReference>
<sequence length="224" mass="25596">CSNLPGQKSSFCPFRWKKGASYRFLICLNYFSIHPLHLGYPVEKSSMNGAVVENLSNRKLSYILAAAFFAQVVFFLIGGLIAPQPSTSMMNGMRICRDVTLGTSKKWFFIRPAKGCSEEIFDLDEKTTLYTQDTRELVFVAQMPNPKENVELRFSPWFQNMIGVLEMQIEHSTKIPAWKMGRNPELRLEIRMGYRSASDAPDQWHELISTTVTRKLHCSLDAAQ</sequence>
<proteinExistence type="predicted"/>
<dbReference type="GO" id="GO:0006886">
    <property type="term" value="P:intracellular protein transport"/>
    <property type="evidence" value="ECO:0007669"/>
    <property type="project" value="TreeGrafter"/>
</dbReference>
<feature type="transmembrane region" description="Helical" evidence="1">
    <location>
        <begin position="20"/>
        <end position="40"/>
    </location>
</feature>
<dbReference type="OMA" id="TECQIDE"/>
<dbReference type="GO" id="GO:0017147">
    <property type="term" value="F:Wnt-protein binding"/>
    <property type="evidence" value="ECO:0007669"/>
    <property type="project" value="InterPro"/>
</dbReference>
<dbReference type="GO" id="GO:0016055">
    <property type="term" value="P:Wnt signaling pathway"/>
    <property type="evidence" value="ECO:0007669"/>
    <property type="project" value="InterPro"/>
</dbReference>
<keyword evidence="1" id="KW-0812">Transmembrane</keyword>
<dbReference type="InterPro" id="IPR009551">
    <property type="entry name" value="Wntless"/>
</dbReference>
<accession>A0A915IGL5</accession>
<dbReference type="AlphaFoldDB" id="A0A915IGL5"/>
<name>A0A915IGL5_ROMCU</name>
<evidence type="ECO:0000256" key="1">
    <source>
        <dbReference type="SAM" id="Phobius"/>
    </source>
</evidence>
<evidence type="ECO:0000259" key="2">
    <source>
        <dbReference type="Pfam" id="PF21883"/>
    </source>
</evidence>
<feature type="transmembrane region" description="Helical" evidence="1">
    <location>
        <begin position="60"/>
        <end position="82"/>
    </location>
</feature>
<dbReference type="WBParaSite" id="nRc.2.0.1.t12944-RA">
    <property type="protein sequence ID" value="nRc.2.0.1.t12944-RA"/>
    <property type="gene ID" value="nRc.2.0.1.g12944"/>
</dbReference>
<dbReference type="Pfam" id="PF21883">
    <property type="entry name" value="WLS_GOLD"/>
    <property type="match status" value="1"/>
</dbReference>
<keyword evidence="1" id="KW-1133">Transmembrane helix</keyword>
<reference evidence="4" key="1">
    <citation type="submission" date="2022-11" db="UniProtKB">
        <authorList>
            <consortium name="WormBaseParasite"/>
        </authorList>
    </citation>
    <scope>IDENTIFICATION</scope>
</reference>
<dbReference type="PANTHER" id="PTHR13449">
    <property type="entry name" value="INTEGRAL MEMBRANE PROTEIN GPR177"/>
    <property type="match status" value="1"/>
</dbReference>
<protein>
    <recommendedName>
        <fullName evidence="2">Wntless GOLD domain-containing protein</fullName>
    </recommendedName>
</protein>
<evidence type="ECO:0000313" key="3">
    <source>
        <dbReference type="Proteomes" id="UP000887565"/>
    </source>
</evidence>
<evidence type="ECO:0000313" key="4">
    <source>
        <dbReference type="WBParaSite" id="nRc.2.0.1.t12944-RA"/>
    </source>
</evidence>
<organism evidence="3 4">
    <name type="scientific">Romanomermis culicivorax</name>
    <name type="common">Nematode worm</name>
    <dbReference type="NCBI Taxonomy" id="13658"/>
    <lineage>
        <taxon>Eukaryota</taxon>
        <taxon>Metazoa</taxon>
        <taxon>Ecdysozoa</taxon>
        <taxon>Nematoda</taxon>
        <taxon>Enoplea</taxon>
        <taxon>Dorylaimia</taxon>
        <taxon>Mermithida</taxon>
        <taxon>Mermithoidea</taxon>
        <taxon>Mermithidae</taxon>
        <taxon>Romanomermis</taxon>
    </lineage>
</organism>
<dbReference type="PANTHER" id="PTHR13449:SF2">
    <property type="entry name" value="PROTEIN WNTLESS HOMOLOG"/>
    <property type="match status" value="1"/>
</dbReference>
<keyword evidence="1" id="KW-0472">Membrane</keyword>
<feature type="domain" description="Wntless GOLD" evidence="2">
    <location>
        <begin position="96"/>
        <end position="222"/>
    </location>
</feature>
<dbReference type="GO" id="GO:0031090">
    <property type="term" value="C:organelle membrane"/>
    <property type="evidence" value="ECO:0007669"/>
    <property type="project" value="TreeGrafter"/>
</dbReference>